<reference evidence="1 2" key="1">
    <citation type="submission" date="2013-09" db="EMBL/GenBank/DDBJ databases">
        <title>Corchorus capsularis genome sequencing.</title>
        <authorList>
            <person name="Alam M."/>
            <person name="Haque M.S."/>
            <person name="Islam M.S."/>
            <person name="Emdad E.M."/>
            <person name="Islam M.M."/>
            <person name="Ahmed B."/>
            <person name="Halim A."/>
            <person name="Hossen Q.M.M."/>
            <person name="Hossain M.Z."/>
            <person name="Ahmed R."/>
            <person name="Khan M.M."/>
            <person name="Islam R."/>
            <person name="Rashid M.M."/>
            <person name="Khan S.A."/>
            <person name="Rahman M.S."/>
            <person name="Alam M."/>
        </authorList>
    </citation>
    <scope>NUCLEOTIDE SEQUENCE [LARGE SCALE GENOMIC DNA]</scope>
    <source>
        <strain evidence="2">cv. CVL-1</strain>
        <tissue evidence="1">Whole seedling</tissue>
    </source>
</reference>
<gene>
    <name evidence="1" type="ORF">CCACVL1_25280</name>
</gene>
<comment type="caution">
    <text evidence="1">The sequence shown here is derived from an EMBL/GenBank/DDBJ whole genome shotgun (WGS) entry which is preliminary data.</text>
</comment>
<dbReference type="AlphaFoldDB" id="A0A1R3GLB8"/>
<keyword evidence="2" id="KW-1185">Reference proteome</keyword>
<evidence type="ECO:0000313" key="1">
    <source>
        <dbReference type="EMBL" id="OMO58888.1"/>
    </source>
</evidence>
<accession>A0A1R3GLB8</accession>
<protein>
    <submittedName>
        <fullName evidence="1">Uncharacterized protein</fullName>
    </submittedName>
</protein>
<organism evidence="1 2">
    <name type="scientific">Corchorus capsularis</name>
    <name type="common">Jute</name>
    <dbReference type="NCBI Taxonomy" id="210143"/>
    <lineage>
        <taxon>Eukaryota</taxon>
        <taxon>Viridiplantae</taxon>
        <taxon>Streptophyta</taxon>
        <taxon>Embryophyta</taxon>
        <taxon>Tracheophyta</taxon>
        <taxon>Spermatophyta</taxon>
        <taxon>Magnoliopsida</taxon>
        <taxon>eudicotyledons</taxon>
        <taxon>Gunneridae</taxon>
        <taxon>Pentapetalae</taxon>
        <taxon>rosids</taxon>
        <taxon>malvids</taxon>
        <taxon>Malvales</taxon>
        <taxon>Malvaceae</taxon>
        <taxon>Grewioideae</taxon>
        <taxon>Apeibeae</taxon>
        <taxon>Corchorus</taxon>
    </lineage>
</organism>
<dbReference type="Proteomes" id="UP000188268">
    <property type="component" value="Unassembled WGS sequence"/>
</dbReference>
<evidence type="ECO:0000313" key="2">
    <source>
        <dbReference type="Proteomes" id="UP000188268"/>
    </source>
</evidence>
<dbReference type="Gramene" id="OMO58888">
    <property type="protein sequence ID" value="OMO58888"/>
    <property type="gene ID" value="CCACVL1_25280"/>
</dbReference>
<proteinExistence type="predicted"/>
<sequence>MILRKLFIIVKGSCVENSSEIKGFRVSIDTNSYNLPSTEKFSARVTGPDKLINDLKSLSIKEEPDHHASDPSSPMGVDDDKEYTDLNCLKCGRKHYVARWNQKGDWRHGLHDAALGFFTYGNPRFIGMTQGGELIYLFKCPCGTEIAYASPKPPKPIYEEEISDFPISSALPVPTNALIREYTLVDCFRCGTTHTIVRFDDGFHEMCGLFRYGNFKYLGRAEGAGSNYLFTCPCGGELPYTSPAPKIPPKEQHDHLQPKHCKGCRCHELLKHDEALQG</sequence>
<name>A0A1R3GLB8_COCAP</name>
<dbReference type="EMBL" id="AWWV01014072">
    <property type="protein sequence ID" value="OMO58888.1"/>
    <property type="molecule type" value="Genomic_DNA"/>
</dbReference>